<dbReference type="SUPFAM" id="SSF54534">
    <property type="entry name" value="FKBP-like"/>
    <property type="match status" value="2"/>
</dbReference>
<organism evidence="9 10">
    <name type="scientific">Denitrificimonas halotolerans</name>
    <dbReference type="NCBI Taxonomy" id="3098930"/>
    <lineage>
        <taxon>Bacteria</taxon>
        <taxon>Pseudomonadati</taxon>
        <taxon>Pseudomonadota</taxon>
        <taxon>Gammaproteobacteria</taxon>
        <taxon>Pseudomonadales</taxon>
        <taxon>Pseudomonadaceae</taxon>
        <taxon>Denitrificimonas</taxon>
    </lineage>
</organism>
<evidence type="ECO:0000256" key="5">
    <source>
        <dbReference type="ARBA" id="ARBA00023186"/>
    </source>
</evidence>
<dbReference type="PANTHER" id="PTHR47637">
    <property type="entry name" value="CHAPERONE SURA"/>
    <property type="match status" value="1"/>
</dbReference>
<keyword evidence="10" id="KW-1185">Reference proteome</keyword>
<dbReference type="PANTHER" id="PTHR47637:SF1">
    <property type="entry name" value="CHAPERONE SURA"/>
    <property type="match status" value="1"/>
</dbReference>
<dbReference type="Pfam" id="PF13616">
    <property type="entry name" value="Rotamase_3"/>
    <property type="match status" value="1"/>
</dbReference>
<dbReference type="RefSeq" id="WP_321553992.1">
    <property type="nucleotide sequence ID" value="NZ_JAXIVU010000014.1"/>
</dbReference>
<keyword evidence="6 7" id="KW-0413">Isomerase</keyword>
<feature type="domain" description="PpiC" evidence="8">
    <location>
        <begin position="181"/>
        <end position="282"/>
    </location>
</feature>
<reference evidence="9 10" key="1">
    <citation type="submission" date="2023-12" db="EMBL/GenBank/DDBJ databases">
        <title>Denitrificimonas halotolerans sp. nov.,a novel species isolated from landfill leachate.</title>
        <authorList>
            <person name="Wang S."/>
        </authorList>
    </citation>
    <scope>NUCLEOTIDE SEQUENCE [LARGE SCALE GENOMIC DNA]</scope>
    <source>
        <strain evidence="9 10">JX-1</strain>
    </source>
</reference>
<evidence type="ECO:0000256" key="2">
    <source>
        <dbReference type="ARBA" id="ARBA00022737"/>
    </source>
</evidence>
<evidence type="ECO:0000256" key="3">
    <source>
        <dbReference type="ARBA" id="ARBA00022764"/>
    </source>
</evidence>
<comment type="function">
    <text evidence="7">Chaperone involved in the correct folding and assembly of outer membrane proteins. Recognizes specific patterns of aromatic residues and the orientation of their side chains, which are found more frequently in integral outer membrane proteins. May act in both early periplasmic and late outer membrane-associated steps of protein maturation.</text>
</comment>
<feature type="domain" description="PpiC" evidence="8">
    <location>
        <begin position="291"/>
        <end position="390"/>
    </location>
</feature>
<feature type="signal peptide" evidence="7">
    <location>
        <begin position="1"/>
        <end position="30"/>
    </location>
</feature>
<name>A0ABU5GSE7_9GAMM</name>
<protein>
    <recommendedName>
        <fullName evidence="7">Chaperone SurA</fullName>
    </recommendedName>
    <alternativeName>
        <fullName evidence="7">Peptidyl-prolyl cis-trans isomerase SurA</fullName>
        <shortName evidence="7">PPIase SurA</shortName>
        <ecNumber evidence="7">5.2.1.8</ecNumber>
    </alternativeName>
    <alternativeName>
        <fullName evidence="7">Rotamase SurA</fullName>
    </alternativeName>
</protein>
<keyword evidence="5 7" id="KW-0143">Chaperone</keyword>
<proteinExistence type="inferred from homology"/>
<accession>A0ABU5GSE7</accession>
<comment type="domain">
    <text evidence="7">The PPIase activity resides only in the second parvulin domain. The N-terminal region and the C-terminal tail are necessary and sufficient for the chaperone activity of SurA. The PPIase activity is dispensable for SurA to function as a chaperone. The N-terminal region and the C-terminal tail are also required for porin recognition.</text>
</comment>
<dbReference type="HAMAP" id="MF_01183">
    <property type="entry name" value="Chaperone_SurA"/>
    <property type="match status" value="1"/>
</dbReference>
<comment type="subcellular location">
    <subcellularLocation>
        <location evidence="7">Periplasm</location>
    </subcellularLocation>
    <text evidence="7">Is capable of associating with the outer membrane.</text>
</comment>
<dbReference type="EC" id="5.2.1.8" evidence="7"/>
<dbReference type="InterPro" id="IPR046357">
    <property type="entry name" value="PPIase_dom_sf"/>
</dbReference>
<dbReference type="InterPro" id="IPR015391">
    <property type="entry name" value="SurA_N"/>
</dbReference>
<gene>
    <name evidence="7" type="primary">surA</name>
    <name evidence="9" type="ORF">TOI97_10065</name>
</gene>
<dbReference type="GO" id="GO:0003755">
    <property type="term" value="F:peptidyl-prolyl cis-trans isomerase activity"/>
    <property type="evidence" value="ECO:0007669"/>
    <property type="project" value="UniProtKB-EC"/>
</dbReference>
<evidence type="ECO:0000256" key="4">
    <source>
        <dbReference type="ARBA" id="ARBA00023110"/>
    </source>
</evidence>
<dbReference type="InterPro" id="IPR050280">
    <property type="entry name" value="OMP_Chaperone_SurA"/>
</dbReference>
<dbReference type="Gene3D" id="3.10.50.40">
    <property type="match status" value="2"/>
</dbReference>
<feature type="chain" id="PRO_5044921750" description="Chaperone SurA" evidence="7">
    <location>
        <begin position="31"/>
        <end position="436"/>
    </location>
</feature>
<evidence type="ECO:0000259" key="8">
    <source>
        <dbReference type="PROSITE" id="PS50198"/>
    </source>
</evidence>
<sequence precursor="true">MATVNVKTMLIKPLSALLLASSLLAGSLSAAEQPLDRVAAIVDNDIVMYSQYQTRLNEVQNSIRQRDIEPPPEDVLRQQVMERLILDAIQLQIAERSGIRVSDEELAEAMTEIAKSNGLTQREFEQALAADGLTLAAAKEQIRQEMIINRVRQYRVGERIQISEQEIQNFLASDLGKMHLAEEFKLANILIPLSDGATRAELAAAEQTVASIVEQLERGADFSQMAVTYSASENALDGGEMGWRQAAQLPPPFDRMLTDMSVGQVTPPTRTPGGIIMLKLLDRRGDSVVYRDEVNVRHILLQPSEIRSPEATRQLATRIYERLRNGENFAQLAKQFSDDPGSALNGGALNWVDPNALAPAFRAEMERTDIGQLSKPFESQFGWHVLEVLDRRSTDTSQQVRKQQAANLLRNRKYDEELQTWLRQIRDEAYVEIKTL</sequence>
<dbReference type="InterPro" id="IPR000297">
    <property type="entry name" value="PPIase_PpiC"/>
</dbReference>
<comment type="caution">
    <text evidence="9">The sequence shown here is derived from an EMBL/GenBank/DDBJ whole genome shotgun (WGS) entry which is preliminary data.</text>
</comment>
<keyword evidence="3 7" id="KW-0574">Periplasm</keyword>
<evidence type="ECO:0000256" key="1">
    <source>
        <dbReference type="ARBA" id="ARBA00022729"/>
    </source>
</evidence>
<dbReference type="PROSITE" id="PS50198">
    <property type="entry name" value="PPIC_PPIASE_2"/>
    <property type="match status" value="2"/>
</dbReference>
<keyword evidence="2 7" id="KW-0677">Repeat</keyword>
<comment type="catalytic activity">
    <reaction evidence="7">
        <text>[protein]-peptidylproline (omega=180) = [protein]-peptidylproline (omega=0)</text>
        <dbReference type="Rhea" id="RHEA:16237"/>
        <dbReference type="Rhea" id="RHEA-COMP:10747"/>
        <dbReference type="Rhea" id="RHEA-COMP:10748"/>
        <dbReference type="ChEBI" id="CHEBI:83833"/>
        <dbReference type="ChEBI" id="CHEBI:83834"/>
        <dbReference type="EC" id="5.2.1.8"/>
    </reaction>
</comment>
<evidence type="ECO:0000256" key="6">
    <source>
        <dbReference type="ARBA" id="ARBA00023235"/>
    </source>
</evidence>
<evidence type="ECO:0000313" key="10">
    <source>
        <dbReference type="Proteomes" id="UP001294570"/>
    </source>
</evidence>
<keyword evidence="4 7" id="KW-0697">Rotamase</keyword>
<dbReference type="InterPro" id="IPR027304">
    <property type="entry name" value="Trigger_fact/SurA_dom_sf"/>
</dbReference>
<dbReference type="Proteomes" id="UP001294570">
    <property type="component" value="Unassembled WGS sequence"/>
</dbReference>
<dbReference type="EMBL" id="JAXIVU010000014">
    <property type="protein sequence ID" value="MDY7219906.1"/>
    <property type="molecule type" value="Genomic_DNA"/>
</dbReference>
<evidence type="ECO:0000313" key="9">
    <source>
        <dbReference type="EMBL" id="MDY7219906.1"/>
    </source>
</evidence>
<dbReference type="SUPFAM" id="SSF109998">
    <property type="entry name" value="Triger factor/SurA peptide-binding domain-like"/>
    <property type="match status" value="1"/>
</dbReference>
<dbReference type="Gene3D" id="1.10.4030.10">
    <property type="entry name" value="Porin chaperone SurA, peptide-binding domain"/>
    <property type="match status" value="1"/>
</dbReference>
<keyword evidence="1 7" id="KW-0732">Signal</keyword>
<dbReference type="Pfam" id="PF09312">
    <property type="entry name" value="SurA_N"/>
    <property type="match status" value="1"/>
</dbReference>
<dbReference type="InterPro" id="IPR023034">
    <property type="entry name" value="PPIase_SurA"/>
</dbReference>
<evidence type="ECO:0000256" key="7">
    <source>
        <dbReference type="HAMAP-Rule" id="MF_01183"/>
    </source>
</evidence>